<dbReference type="InterPro" id="IPR037873">
    <property type="entry name" value="BamE-like"/>
</dbReference>
<comment type="caution">
    <text evidence="7">The sequence shown here is derived from an EMBL/GenBank/DDBJ whole genome shotgun (WGS) entry which is preliminary data.</text>
</comment>
<feature type="compositionally biased region" description="Basic and acidic residues" evidence="5">
    <location>
        <begin position="142"/>
        <end position="152"/>
    </location>
</feature>
<comment type="function">
    <text evidence="4">Part of the outer membrane protein assembly complex, which is involved in assembly and insertion of beta-barrel proteins into the outer membrane.</text>
</comment>
<dbReference type="InterPro" id="IPR007450">
    <property type="entry name" value="BamE_dom"/>
</dbReference>
<dbReference type="GO" id="GO:0051205">
    <property type="term" value="P:protein insertion into membrane"/>
    <property type="evidence" value="ECO:0007669"/>
    <property type="project" value="UniProtKB-UniRule"/>
</dbReference>
<sequence>MLVSLLRQPRVTLPVVALLLLAGCGSFDNMGNRVSTALTPYKVEVVQGNFISREQVQALQPGMSRDQVRQVLGTPLVSSLFHGDRWDYVFTLRRQGVPPQQRHLAVFFKGDALERTEGGEAMPSEAEFVSTLDNRRKAGKVPKLEASEDELRAAGTRAPAAAAPAEPAPPAAPPAPAGPTNYPPLEAPAR</sequence>
<evidence type="ECO:0000256" key="2">
    <source>
        <dbReference type="ARBA" id="ARBA00023136"/>
    </source>
</evidence>
<feature type="compositionally biased region" description="Pro residues" evidence="5">
    <location>
        <begin position="166"/>
        <end position="190"/>
    </location>
</feature>
<protein>
    <recommendedName>
        <fullName evidence="4">Outer membrane protein assembly factor BamE</fullName>
    </recommendedName>
</protein>
<dbReference type="GO" id="GO:0043165">
    <property type="term" value="P:Gram-negative-bacterium-type cell outer membrane assembly"/>
    <property type="evidence" value="ECO:0007669"/>
    <property type="project" value="UniProtKB-UniRule"/>
</dbReference>
<dbReference type="PROSITE" id="PS51257">
    <property type="entry name" value="PROKAR_LIPOPROTEIN"/>
    <property type="match status" value="1"/>
</dbReference>
<comment type="similarity">
    <text evidence="4">Belongs to the BamE family.</text>
</comment>
<keyword evidence="8" id="KW-1185">Reference proteome</keyword>
<comment type="subunit">
    <text evidence="4">Part of the Bam complex.</text>
</comment>
<proteinExistence type="inferred from homology"/>
<evidence type="ECO:0000313" key="8">
    <source>
        <dbReference type="Proteomes" id="UP000599109"/>
    </source>
</evidence>
<organism evidence="7 8">
    <name type="scientific">Ramlibacter monticola</name>
    <dbReference type="NCBI Taxonomy" id="1926872"/>
    <lineage>
        <taxon>Bacteria</taxon>
        <taxon>Pseudomonadati</taxon>
        <taxon>Pseudomonadota</taxon>
        <taxon>Betaproteobacteria</taxon>
        <taxon>Burkholderiales</taxon>
        <taxon>Comamonadaceae</taxon>
        <taxon>Ramlibacter</taxon>
    </lineage>
</organism>
<dbReference type="EMBL" id="JAEQNE010000003">
    <property type="protein sequence ID" value="MBL0392682.1"/>
    <property type="molecule type" value="Genomic_DNA"/>
</dbReference>
<name>A0A936Z1L0_9BURK</name>
<dbReference type="Pfam" id="PF04355">
    <property type="entry name" value="BamE"/>
    <property type="match status" value="1"/>
</dbReference>
<feature type="domain" description="Outer membrane protein assembly factor BamE" evidence="6">
    <location>
        <begin position="48"/>
        <end position="117"/>
    </location>
</feature>
<gene>
    <name evidence="4" type="primary">bamE</name>
    <name evidence="7" type="ORF">JJ685_16195</name>
</gene>
<dbReference type="AlphaFoldDB" id="A0A936Z1L0"/>
<comment type="subcellular location">
    <subcellularLocation>
        <location evidence="4">Cell outer membrane</location>
        <topology evidence="4">Lipid-anchor</topology>
    </subcellularLocation>
</comment>
<feature type="region of interest" description="Disordered" evidence="5">
    <location>
        <begin position="117"/>
        <end position="190"/>
    </location>
</feature>
<dbReference type="GO" id="GO:1990063">
    <property type="term" value="C:Bam protein complex"/>
    <property type="evidence" value="ECO:0007669"/>
    <property type="project" value="TreeGrafter"/>
</dbReference>
<dbReference type="Gene3D" id="3.30.1450.10">
    <property type="match status" value="1"/>
</dbReference>
<dbReference type="InterPro" id="IPR026592">
    <property type="entry name" value="BamE"/>
</dbReference>
<dbReference type="RefSeq" id="WP_201675294.1">
    <property type="nucleotide sequence ID" value="NZ_JAEQNE010000003.1"/>
</dbReference>
<dbReference type="Proteomes" id="UP000599109">
    <property type="component" value="Unassembled WGS sequence"/>
</dbReference>
<keyword evidence="1 4" id="KW-0732">Signal</keyword>
<feature type="compositionally biased region" description="Low complexity" evidence="5">
    <location>
        <begin position="153"/>
        <end position="165"/>
    </location>
</feature>
<dbReference type="HAMAP" id="MF_00925">
    <property type="entry name" value="OM_assembly_BamE"/>
    <property type="match status" value="1"/>
</dbReference>
<reference evidence="7 8" key="1">
    <citation type="journal article" date="2017" name="Int. J. Syst. Evol. Microbiol.">
        <title>Ramlibacter monticola sp. nov., isolated from forest soil.</title>
        <authorList>
            <person name="Chaudhary D.K."/>
            <person name="Kim J."/>
        </authorList>
    </citation>
    <scope>NUCLEOTIDE SEQUENCE [LARGE SCALE GENOMIC DNA]</scope>
    <source>
        <strain evidence="7 8">KACC 19175</strain>
    </source>
</reference>
<keyword evidence="4" id="KW-0564">Palmitate</keyword>
<dbReference type="PANTHER" id="PTHR37482:SF1">
    <property type="entry name" value="OUTER MEMBRANE PROTEIN ASSEMBLY FACTOR BAME"/>
    <property type="match status" value="1"/>
</dbReference>
<dbReference type="PANTHER" id="PTHR37482">
    <property type="entry name" value="OUTER MEMBRANE PROTEIN ASSEMBLY FACTOR BAME"/>
    <property type="match status" value="1"/>
</dbReference>
<evidence type="ECO:0000256" key="5">
    <source>
        <dbReference type="SAM" id="MobiDB-lite"/>
    </source>
</evidence>
<accession>A0A936Z1L0</accession>
<evidence type="ECO:0000259" key="6">
    <source>
        <dbReference type="Pfam" id="PF04355"/>
    </source>
</evidence>
<keyword evidence="2 4" id="KW-0472">Membrane</keyword>
<evidence type="ECO:0000256" key="1">
    <source>
        <dbReference type="ARBA" id="ARBA00022729"/>
    </source>
</evidence>
<evidence type="ECO:0000313" key="7">
    <source>
        <dbReference type="EMBL" id="MBL0392682.1"/>
    </source>
</evidence>
<keyword evidence="3 4" id="KW-0998">Cell outer membrane</keyword>
<dbReference type="GO" id="GO:0030674">
    <property type="term" value="F:protein-macromolecule adaptor activity"/>
    <property type="evidence" value="ECO:0007669"/>
    <property type="project" value="TreeGrafter"/>
</dbReference>
<evidence type="ECO:0000256" key="3">
    <source>
        <dbReference type="ARBA" id="ARBA00023237"/>
    </source>
</evidence>
<keyword evidence="4" id="KW-0449">Lipoprotein</keyword>
<evidence type="ECO:0000256" key="4">
    <source>
        <dbReference type="HAMAP-Rule" id="MF_00925"/>
    </source>
</evidence>